<sequence>MENHNPSDTTPPRRGQLKLLAVFAVVIGPIFVAWLMARSGYGVPESHTNKSDLVESAISVQTWGAGVEPLGYGAPWRLTVTTPGDCEEACLALVHEARQINVALGREAGRVEHVLLQAHPASPALRERLDSEFPRLTVLPLNEAAYRDSLDSQPQAWRQQPQLWVIDPLGRVVLRRNPERPARQILDDLKHLLKVSKIG</sequence>
<evidence type="ECO:0000313" key="2">
    <source>
        <dbReference type="EMBL" id="SDT17159.1"/>
    </source>
</evidence>
<evidence type="ECO:0000256" key="1">
    <source>
        <dbReference type="SAM" id="Phobius"/>
    </source>
</evidence>
<keyword evidence="1" id="KW-0812">Transmembrane</keyword>
<reference evidence="3" key="1">
    <citation type="submission" date="2016-10" db="EMBL/GenBank/DDBJ databases">
        <authorList>
            <person name="Varghese N."/>
            <person name="Submissions S."/>
        </authorList>
    </citation>
    <scope>NUCLEOTIDE SEQUENCE [LARGE SCALE GENOMIC DNA]</scope>
    <source>
        <strain evidence="3">NRRL B-51270</strain>
    </source>
</reference>
<organism evidence="2 3">
    <name type="scientific">Halopseudomonas xinjiangensis</name>
    <dbReference type="NCBI Taxonomy" id="487184"/>
    <lineage>
        <taxon>Bacteria</taxon>
        <taxon>Pseudomonadati</taxon>
        <taxon>Pseudomonadota</taxon>
        <taxon>Gammaproteobacteria</taxon>
        <taxon>Pseudomonadales</taxon>
        <taxon>Pseudomonadaceae</taxon>
        <taxon>Halopseudomonas</taxon>
    </lineage>
</organism>
<evidence type="ECO:0000313" key="3">
    <source>
        <dbReference type="Proteomes" id="UP000243207"/>
    </source>
</evidence>
<feature type="transmembrane region" description="Helical" evidence="1">
    <location>
        <begin position="20"/>
        <end position="37"/>
    </location>
</feature>
<keyword evidence="1" id="KW-1133">Transmembrane helix</keyword>
<proteinExistence type="predicted"/>
<evidence type="ECO:0008006" key="4">
    <source>
        <dbReference type="Google" id="ProtNLM"/>
    </source>
</evidence>
<dbReference type="STRING" id="487184.SAMN05216421_3065"/>
<dbReference type="OrthoDB" id="9785445at2"/>
<protein>
    <recommendedName>
        <fullName evidence="4">Cytochrome oxidase Cu insertion factor, SCO1/SenC/PrrC family</fullName>
    </recommendedName>
</protein>
<dbReference type="RefSeq" id="WP_093396565.1">
    <property type="nucleotide sequence ID" value="NZ_LT629736.1"/>
</dbReference>
<dbReference type="AlphaFoldDB" id="A0A1H1Y7G4"/>
<dbReference type="Proteomes" id="UP000243207">
    <property type="component" value="Chromosome I"/>
</dbReference>
<gene>
    <name evidence="2" type="ORF">SAMN05216421_3065</name>
</gene>
<keyword evidence="1" id="KW-0472">Membrane</keyword>
<accession>A0A1H1Y7G4</accession>
<dbReference type="EMBL" id="LT629736">
    <property type="protein sequence ID" value="SDT17159.1"/>
    <property type="molecule type" value="Genomic_DNA"/>
</dbReference>
<name>A0A1H1Y7G4_9GAMM</name>
<keyword evidence="3" id="KW-1185">Reference proteome</keyword>